<organism evidence="1 2">
    <name type="scientific">Actinomadura mexicana</name>
    <dbReference type="NCBI Taxonomy" id="134959"/>
    <lineage>
        <taxon>Bacteria</taxon>
        <taxon>Bacillati</taxon>
        <taxon>Actinomycetota</taxon>
        <taxon>Actinomycetes</taxon>
        <taxon>Streptosporangiales</taxon>
        <taxon>Thermomonosporaceae</taxon>
        <taxon>Actinomadura</taxon>
    </lineage>
</organism>
<dbReference type="Proteomes" id="UP000198420">
    <property type="component" value="Unassembled WGS sequence"/>
</dbReference>
<sequence>MECPERAVVLWDLNGATLELAPLGGTPRLDPDVRRELPRLGERYAVNGILTGWAYDQVSEIGLAVPNCHVWGQFASEHWDWQTQTRHEMVPPSSGLSMAHDKLHEVVKDLRLDTECIYVKSHSLVFRFPVETGEKVVEQLVAPLRDVCEAAGDLTLLEDLGLVKLAPARLDKRVALRRILKECVPFTPSVVMNVGDLPDRVIMEELDRMRREGTPTFKVGVRNLRDGVDLFVPGPPRGVLPLIRALGGAPAR</sequence>
<dbReference type="AlphaFoldDB" id="A0A238VMM3"/>
<name>A0A238VMM3_9ACTN</name>
<keyword evidence="2" id="KW-1185">Reference proteome</keyword>
<dbReference type="EMBL" id="FZNP01000002">
    <property type="protein sequence ID" value="SNR35377.1"/>
    <property type="molecule type" value="Genomic_DNA"/>
</dbReference>
<gene>
    <name evidence="1" type="ORF">SAMN06265355_10257</name>
</gene>
<protein>
    <submittedName>
        <fullName evidence="1">Uncharacterized protein</fullName>
    </submittedName>
</protein>
<proteinExistence type="predicted"/>
<accession>A0A238VMM3</accession>
<evidence type="ECO:0000313" key="1">
    <source>
        <dbReference type="EMBL" id="SNR35377.1"/>
    </source>
</evidence>
<reference evidence="2" key="1">
    <citation type="submission" date="2017-06" db="EMBL/GenBank/DDBJ databases">
        <authorList>
            <person name="Varghese N."/>
            <person name="Submissions S."/>
        </authorList>
    </citation>
    <scope>NUCLEOTIDE SEQUENCE [LARGE SCALE GENOMIC DNA]</scope>
    <source>
        <strain evidence="2">DSM 44485</strain>
    </source>
</reference>
<evidence type="ECO:0000313" key="2">
    <source>
        <dbReference type="Proteomes" id="UP000198420"/>
    </source>
</evidence>